<feature type="region of interest" description="Disordered" evidence="3">
    <location>
        <begin position="233"/>
        <end position="259"/>
    </location>
</feature>
<dbReference type="Gene3D" id="2.30.30.40">
    <property type="entry name" value="SH3 Domains"/>
    <property type="match status" value="1"/>
</dbReference>
<evidence type="ECO:0000313" key="6">
    <source>
        <dbReference type="Proteomes" id="UP001178507"/>
    </source>
</evidence>
<organism evidence="5 6">
    <name type="scientific">Effrenium voratum</name>
    <dbReference type="NCBI Taxonomy" id="2562239"/>
    <lineage>
        <taxon>Eukaryota</taxon>
        <taxon>Sar</taxon>
        <taxon>Alveolata</taxon>
        <taxon>Dinophyceae</taxon>
        <taxon>Suessiales</taxon>
        <taxon>Symbiodiniaceae</taxon>
        <taxon>Effrenium</taxon>
    </lineage>
</organism>
<sequence>MEASDAPRRLRGGRVAPPESWLDRLRDDRTLRKGQLSRLELVRPAPSPLRQKEPLSPVRESPESEEPPVVSPPWSKAEEPAQTSWSVPGEPRSWLAPEVGPATPAPSDSETEPDERPKHADWSDASAWGGRSCETSTAPGIQGVAEAAQTQGWVRPEPEPDPPCGPRVRVVKDFTSGGVADYLELRIGEVVVLTHPEHVVENQAGTLSLFCGLLEGRRGWFPTSCVEKLPEADEEIAEPPEGKAQAAHERSGAREANGWETWAKFTDPGTKRLWFFNEATEEFFFANDTSTGWAQYSSKGKIWWFHEESNRYFFEPY</sequence>
<dbReference type="Pfam" id="PF07653">
    <property type="entry name" value="SH3_2"/>
    <property type="match status" value="1"/>
</dbReference>
<evidence type="ECO:0000256" key="2">
    <source>
        <dbReference type="PROSITE-ProRule" id="PRU00192"/>
    </source>
</evidence>
<protein>
    <recommendedName>
        <fullName evidence="4">SH3 domain-containing protein</fullName>
    </recommendedName>
</protein>
<gene>
    <name evidence="5" type="ORF">EVOR1521_LOCUS28599</name>
</gene>
<feature type="domain" description="SH3" evidence="4">
    <location>
        <begin position="163"/>
        <end position="231"/>
    </location>
</feature>
<keyword evidence="1 2" id="KW-0728">SH3 domain</keyword>
<dbReference type="InterPro" id="IPR001452">
    <property type="entry name" value="SH3_domain"/>
</dbReference>
<dbReference type="PROSITE" id="PS50002">
    <property type="entry name" value="SH3"/>
    <property type="match status" value="1"/>
</dbReference>
<dbReference type="EMBL" id="CAUJNA010003642">
    <property type="protein sequence ID" value="CAJ1406707.1"/>
    <property type="molecule type" value="Genomic_DNA"/>
</dbReference>
<accession>A0AA36JJF3</accession>
<feature type="compositionally biased region" description="Basic and acidic residues" evidence="3">
    <location>
        <begin position="21"/>
        <end position="31"/>
    </location>
</feature>
<proteinExistence type="predicted"/>
<dbReference type="InterPro" id="IPR036028">
    <property type="entry name" value="SH3-like_dom_sf"/>
</dbReference>
<reference evidence="5" key="1">
    <citation type="submission" date="2023-08" db="EMBL/GenBank/DDBJ databases">
        <authorList>
            <person name="Chen Y."/>
            <person name="Shah S."/>
            <person name="Dougan E. K."/>
            <person name="Thang M."/>
            <person name="Chan C."/>
        </authorList>
    </citation>
    <scope>NUCLEOTIDE SEQUENCE</scope>
</reference>
<dbReference type="AlphaFoldDB" id="A0AA36JJF3"/>
<dbReference type="SUPFAM" id="SSF50044">
    <property type="entry name" value="SH3-domain"/>
    <property type="match status" value="1"/>
</dbReference>
<keyword evidence="6" id="KW-1185">Reference proteome</keyword>
<evidence type="ECO:0000259" key="4">
    <source>
        <dbReference type="PROSITE" id="PS50002"/>
    </source>
</evidence>
<name>A0AA36JJF3_9DINO</name>
<dbReference type="Proteomes" id="UP001178507">
    <property type="component" value="Unassembled WGS sequence"/>
</dbReference>
<comment type="caution">
    <text evidence="5">The sequence shown here is derived from an EMBL/GenBank/DDBJ whole genome shotgun (WGS) entry which is preliminary data.</text>
</comment>
<evidence type="ECO:0000313" key="5">
    <source>
        <dbReference type="EMBL" id="CAJ1406707.1"/>
    </source>
</evidence>
<evidence type="ECO:0000256" key="3">
    <source>
        <dbReference type="SAM" id="MobiDB-lite"/>
    </source>
</evidence>
<evidence type="ECO:0000256" key="1">
    <source>
        <dbReference type="ARBA" id="ARBA00022443"/>
    </source>
</evidence>
<feature type="region of interest" description="Disordered" evidence="3">
    <location>
        <begin position="1"/>
        <end position="140"/>
    </location>
</feature>